<keyword evidence="2" id="KW-1185">Reference proteome</keyword>
<sequence length="40" mass="4680">MKTITLGLPLFCWHLVSRVLSAFHEVPFEFGLNDIYRAAW</sequence>
<organism evidence="1 2">
    <name type="scientific">Mobiluncus mulieris ATCC 35239</name>
    <dbReference type="NCBI Taxonomy" id="871571"/>
    <lineage>
        <taxon>Bacteria</taxon>
        <taxon>Bacillati</taxon>
        <taxon>Actinomycetota</taxon>
        <taxon>Actinomycetes</taxon>
        <taxon>Actinomycetales</taxon>
        <taxon>Actinomycetaceae</taxon>
        <taxon>Mobiluncus</taxon>
    </lineage>
</organism>
<dbReference type="Proteomes" id="UP000003045">
    <property type="component" value="Unassembled WGS sequence"/>
</dbReference>
<dbReference type="STRING" id="871571.HMPREF0580_2126"/>
<gene>
    <name evidence="1" type="ORF">HMPREF0580_2126</name>
</gene>
<proteinExistence type="predicted"/>
<reference evidence="1" key="1">
    <citation type="submission" date="2010-08" db="EMBL/GenBank/DDBJ databases">
        <authorList>
            <person name="Muzny D."/>
            <person name="Qin X."/>
            <person name="Deng J."/>
            <person name="Jiang H."/>
            <person name="Liu Y."/>
            <person name="Qu J."/>
            <person name="Song X.-Z."/>
            <person name="Zhang L."/>
            <person name="Thornton R."/>
            <person name="Coyle M."/>
            <person name="Francisco L."/>
            <person name="Jackson L."/>
            <person name="Javaid M."/>
            <person name="Korchina V."/>
            <person name="Kovar C."/>
            <person name="Mata R."/>
            <person name="Mathew T."/>
            <person name="Ngo R."/>
            <person name="Nguyen L."/>
            <person name="Nguyen N."/>
            <person name="Okwuonu G."/>
            <person name="Ongeri F."/>
            <person name="Pham C."/>
            <person name="Simmons D."/>
            <person name="Wilczek-Boney K."/>
            <person name="Hale W."/>
            <person name="Jakkamsetti A."/>
            <person name="Pham P."/>
            <person name="Ruth R."/>
            <person name="San Lucas F."/>
            <person name="Warren J."/>
            <person name="Zhang J."/>
            <person name="Zhao Z."/>
            <person name="Zhou C."/>
            <person name="Zhu D."/>
            <person name="Lee S."/>
            <person name="Bess C."/>
            <person name="Blankenburg K."/>
            <person name="Forbes L."/>
            <person name="Fu Q."/>
            <person name="Gubbala S."/>
            <person name="Hirani K."/>
            <person name="Jayaseelan J.C."/>
            <person name="Lara F."/>
            <person name="Munidasa M."/>
            <person name="Palculict T."/>
            <person name="Patil S."/>
            <person name="Pu L.-L."/>
            <person name="Saada N."/>
            <person name="Tang L."/>
            <person name="Weissenberger G."/>
            <person name="Zhu Y."/>
            <person name="Hemphill L."/>
            <person name="Shang Y."/>
            <person name="Youmans B."/>
            <person name="Ayvaz T."/>
            <person name="Ross M."/>
            <person name="Santibanez J."/>
            <person name="Aqrawi P."/>
            <person name="Gross S."/>
            <person name="Joshi V."/>
            <person name="Fowler G."/>
            <person name="Nazareth L."/>
            <person name="Reid J."/>
            <person name="Worley K."/>
            <person name="Petrosino J."/>
            <person name="Highlander S."/>
            <person name="Gibbs R."/>
        </authorList>
    </citation>
    <scope>NUCLEOTIDE SEQUENCE [LARGE SCALE GENOMIC DNA]</scope>
    <source>
        <strain evidence="1">ATCC 35239</strain>
    </source>
</reference>
<accession>E0QTB1</accession>
<evidence type="ECO:0000313" key="2">
    <source>
        <dbReference type="Proteomes" id="UP000003045"/>
    </source>
</evidence>
<protein>
    <submittedName>
        <fullName evidence="1">Uncharacterized protein</fullName>
    </submittedName>
</protein>
<dbReference type="AlphaFoldDB" id="E0QTB1"/>
<dbReference type="EMBL" id="AEET01000046">
    <property type="protein sequence ID" value="EFM45237.1"/>
    <property type="molecule type" value="Genomic_DNA"/>
</dbReference>
<name>E0QTB1_9ACTO</name>
<dbReference type="HOGENOM" id="CLU_3292549_0_0_11"/>
<comment type="caution">
    <text evidence="1">The sequence shown here is derived from an EMBL/GenBank/DDBJ whole genome shotgun (WGS) entry which is preliminary data.</text>
</comment>
<evidence type="ECO:0000313" key="1">
    <source>
        <dbReference type="EMBL" id="EFM45237.1"/>
    </source>
</evidence>